<proteinExistence type="predicted"/>
<dbReference type="Proteomes" id="UP000003233">
    <property type="component" value="Unassembled WGS sequence"/>
</dbReference>
<organism evidence="1 2">
    <name type="scientific">Fusobacterium ulcerans 12-1B</name>
    <dbReference type="NCBI Taxonomy" id="457404"/>
    <lineage>
        <taxon>Bacteria</taxon>
        <taxon>Fusobacteriati</taxon>
        <taxon>Fusobacteriota</taxon>
        <taxon>Fusobacteriia</taxon>
        <taxon>Fusobacteriales</taxon>
        <taxon>Fusobacteriaceae</taxon>
        <taxon>Fusobacterium</taxon>
    </lineage>
</organism>
<dbReference type="PATRIC" id="fig|457404.5.peg.1091"/>
<keyword evidence="2" id="KW-1185">Reference proteome</keyword>
<sequence length="54" mass="6409">MKFEEVVELVEVLEKRLKNFENTPELIVIPEKADIEAIEKFVIEIYKNFLLKGE</sequence>
<dbReference type="BioCyc" id="FSP457404-HMP:GTSQ-142-MONOMER"/>
<dbReference type="HOGENOM" id="CLU_3043755_0_0_0"/>
<dbReference type="AlphaFoldDB" id="H1PNZ8"/>
<dbReference type="EMBL" id="AGWJ02000006">
    <property type="protein sequence ID" value="EHO84581.1"/>
    <property type="molecule type" value="Genomic_DNA"/>
</dbReference>
<gene>
    <name evidence="1" type="ORF">HMPREF0402_00141</name>
</gene>
<name>H1PNZ8_9FUSO</name>
<reference evidence="1 2" key="1">
    <citation type="submission" date="2012-07" db="EMBL/GenBank/DDBJ databases">
        <title>The Genome Sequence of Fusobacterium ulcerans 12_1B.</title>
        <authorList>
            <consortium name="The Broad Institute Genome Sequencing Platform"/>
            <person name="Earl A."/>
            <person name="Ward D."/>
            <person name="Feldgarden M."/>
            <person name="Gevers D."/>
            <person name="Strauss J."/>
            <person name="Ambrose C.E."/>
            <person name="Allen-Vercoe E."/>
            <person name="Walker B."/>
            <person name="Young S.K."/>
            <person name="Zeng Q."/>
            <person name="Gargeya S."/>
            <person name="Fitzgerald M."/>
            <person name="Haas B."/>
            <person name="Abouelleil A."/>
            <person name="Alvarado L."/>
            <person name="Arachchi H.M."/>
            <person name="Berlin A.M."/>
            <person name="Chapman S.B."/>
            <person name="Goldberg J."/>
            <person name="Griggs A."/>
            <person name="Gujja S."/>
            <person name="Hansen M."/>
            <person name="Howarth C."/>
            <person name="Imamovic A."/>
            <person name="Larimer J."/>
            <person name="McCowen C."/>
            <person name="Montmayeur A."/>
            <person name="Murphy C."/>
            <person name="Neiman D."/>
            <person name="Pearson M."/>
            <person name="Priest M."/>
            <person name="Roberts A."/>
            <person name="Saif S."/>
            <person name="Shea T."/>
            <person name="Sisk P."/>
            <person name="Sykes S."/>
            <person name="Wortman J."/>
            <person name="Nusbaum C."/>
            <person name="Birren B."/>
        </authorList>
    </citation>
    <scope>NUCLEOTIDE SEQUENCE [LARGE SCALE GENOMIC DNA]</scope>
    <source>
        <strain evidence="1 2">12_1B</strain>
    </source>
</reference>
<protein>
    <submittedName>
        <fullName evidence="1">Uncharacterized protein</fullName>
    </submittedName>
</protein>
<evidence type="ECO:0000313" key="2">
    <source>
        <dbReference type="Proteomes" id="UP000003233"/>
    </source>
</evidence>
<comment type="caution">
    <text evidence="1">The sequence shown here is derived from an EMBL/GenBank/DDBJ whole genome shotgun (WGS) entry which is preliminary data.</text>
</comment>
<accession>H1PNZ8</accession>
<evidence type="ECO:0000313" key="1">
    <source>
        <dbReference type="EMBL" id="EHO84581.1"/>
    </source>
</evidence>